<keyword evidence="1 2" id="KW-0732">Signal</keyword>
<sequence>MKKLNRLFRQAAVAVGLLVAGVTQSSAQVDMNKFHAIVDWQVNSPLSNDFTEKMSGWGMNFEVLYDVHPNVGLGGFMSYHTNHKYVGRETLSLSSTEALTTDQQRSAFQLPFGLSAAFPLVNNSIAKPYLGVKTGAMYAQYTTYFGTGGVQHDSWGYYVSPEFGVRIHPTGQHWGLHIAGYYSYATNHVQTLTGEIKGLHNLGFRLGVIF</sequence>
<organism evidence="4 5">
    <name type="scientific">Phocaeicola barnesiae</name>
    <dbReference type="NCBI Taxonomy" id="376804"/>
    <lineage>
        <taxon>Bacteria</taxon>
        <taxon>Pseudomonadati</taxon>
        <taxon>Bacteroidota</taxon>
        <taxon>Bacteroidia</taxon>
        <taxon>Bacteroidales</taxon>
        <taxon>Bacteroidaceae</taxon>
        <taxon>Phocaeicola</taxon>
    </lineage>
</organism>
<dbReference type="RefSeq" id="WP_022340601.1">
    <property type="nucleotide sequence ID" value="NZ_CALULB010000005.1"/>
</dbReference>
<dbReference type="Pfam" id="PF13505">
    <property type="entry name" value="OMP_b-brl"/>
    <property type="match status" value="1"/>
</dbReference>
<reference evidence="4 5" key="1">
    <citation type="submission" date="2022-08" db="EMBL/GenBank/DDBJ databases">
        <authorList>
            <person name="Zeman M."/>
            <person name="Kubasova T."/>
        </authorList>
    </citation>
    <scope>NUCLEOTIDE SEQUENCE [LARGE SCALE GENOMIC DNA]</scope>
    <source>
        <strain evidence="4 5">ET62</strain>
    </source>
</reference>
<evidence type="ECO:0000313" key="4">
    <source>
        <dbReference type="EMBL" id="MCR8872561.1"/>
    </source>
</evidence>
<comment type="caution">
    <text evidence="4">The sequence shown here is derived from an EMBL/GenBank/DDBJ whole genome shotgun (WGS) entry which is preliminary data.</text>
</comment>
<dbReference type="GeneID" id="82442009"/>
<protein>
    <submittedName>
        <fullName evidence="4">Porin family protein</fullName>
    </submittedName>
</protein>
<keyword evidence="5" id="KW-1185">Reference proteome</keyword>
<dbReference type="InterPro" id="IPR027385">
    <property type="entry name" value="Beta-barrel_OMP"/>
</dbReference>
<evidence type="ECO:0000256" key="2">
    <source>
        <dbReference type="SAM" id="SignalP"/>
    </source>
</evidence>
<dbReference type="AlphaFoldDB" id="A0AAW5N2S8"/>
<feature type="chain" id="PRO_5043756114" evidence="2">
    <location>
        <begin position="28"/>
        <end position="210"/>
    </location>
</feature>
<evidence type="ECO:0000313" key="5">
    <source>
        <dbReference type="Proteomes" id="UP001204579"/>
    </source>
</evidence>
<dbReference type="EMBL" id="JANRHJ010000001">
    <property type="protein sequence ID" value="MCR8872561.1"/>
    <property type="molecule type" value="Genomic_DNA"/>
</dbReference>
<feature type="signal peptide" evidence="2">
    <location>
        <begin position="1"/>
        <end position="27"/>
    </location>
</feature>
<evidence type="ECO:0000256" key="1">
    <source>
        <dbReference type="ARBA" id="ARBA00022729"/>
    </source>
</evidence>
<dbReference type="Proteomes" id="UP001204579">
    <property type="component" value="Unassembled WGS sequence"/>
</dbReference>
<feature type="domain" description="Outer membrane protein beta-barrel" evidence="3">
    <location>
        <begin position="17"/>
        <end position="210"/>
    </location>
</feature>
<accession>A0AAW5N2S8</accession>
<proteinExistence type="predicted"/>
<gene>
    <name evidence="4" type="ORF">NW209_00740</name>
</gene>
<name>A0AAW5N2S8_9BACT</name>
<dbReference type="Gene3D" id="2.40.160.20">
    <property type="match status" value="1"/>
</dbReference>
<evidence type="ECO:0000259" key="3">
    <source>
        <dbReference type="Pfam" id="PF13505"/>
    </source>
</evidence>